<accession>A0A1S3JIV5</accession>
<comment type="similarity">
    <text evidence="3">Belongs to the protein-tyrosine phosphatase family. Non-receptor class dual specificity subfamily.</text>
</comment>
<evidence type="ECO:0000256" key="4">
    <source>
        <dbReference type="ARBA" id="ARBA00022490"/>
    </source>
</evidence>
<dbReference type="SMART" id="SM00195">
    <property type="entry name" value="DSPc"/>
    <property type="match status" value="1"/>
</dbReference>
<dbReference type="GO" id="GO:0004722">
    <property type="term" value="F:protein serine/threonine phosphatase activity"/>
    <property type="evidence" value="ECO:0007669"/>
    <property type="project" value="UniProtKB-EC"/>
</dbReference>
<keyword evidence="4" id="KW-0963">Cytoplasm</keyword>
<keyword evidence="14" id="KW-1185">Reference proteome</keyword>
<evidence type="ECO:0000256" key="11">
    <source>
        <dbReference type="PIRSR" id="PIRSR000941-50"/>
    </source>
</evidence>
<dbReference type="InterPro" id="IPR016278">
    <property type="entry name" value="DUSP12"/>
</dbReference>
<reference evidence="15" key="1">
    <citation type="submission" date="2025-08" db="UniProtKB">
        <authorList>
            <consortium name="RefSeq"/>
        </authorList>
    </citation>
    <scope>IDENTIFICATION</scope>
    <source>
        <tissue evidence="15">Gonads</tissue>
    </source>
</reference>
<dbReference type="GO" id="GO:0004725">
    <property type="term" value="F:protein tyrosine phosphatase activity"/>
    <property type="evidence" value="ECO:0007669"/>
    <property type="project" value="UniProtKB-EC"/>
</dbReference>
<keyword evidence="7" id="KW-0539">Nucleus</keyword>
<evidence type="ECO:0000259" key="12">
    <source>
        <dbReference type="PROSITE" id="PS50054"/>
    </source>
</evidence>
<evidence type="ECO:0000256" key="1">
    <source>
        <dbReference type="ARBA" id="ARBA00004123"/>
    </source>
</evidence>
<feature type="domain" description="Tyrosine specific protein phosphatases" evidence="13">
    <location>
        <begin position="62"/>
        <end position="122"/>
    </location>
</feature>
<dbReference type="InParanoid" id="A0A1S3JIV5"/>
<dbReference type="GO" id="GO:0005737">
    <property type="term" value="C:cytoplasm"/>
    <property type="evidence" value="ECO:0007669"/>
    <property type="project" value="UniProtKB-SubCell"/>
</dbReference>
<gene>
    <name evidence="15" type="primary">LOC106173653</name>
</gene>
<evidence type="ECO:0000259" key="13">
    <source>
        <dbReference type="PROSITE" id="PS50056"/>
    </source>
</evidence>
<evidence type="ECO:0000313" key="14">
    <source>
        <dbReference type="Proteomes" id="UP000085678"/>
    </source>
</evidence>
<evidence type="ECO:0000256" key="10">
    <source>
        <dbReference type="ARBA" id="ARBA00051722"/>
    </source>
</evidence>
<feature type="active site" description="Phosphocysteine intermediate" evidence="11">
    <location>
        <position position="88"/>
    </location>
</feature>
<dbReference type="InterPro" id="IPR000387">
    <property type="entry name" value="Tyr_Pase_dom"/>
</dbReference>
<dbReference type="RefSeq" id="XP_013410303.1">
    <property type="nucleotide sequence ID" value="XM_013554849.1"/>
</dbReference>
<dbReference type="STRING" id="7574.A0A1S3JIV5"/>
<dbReference type="PANTHER" id="PTHR45848:SF4">
    <property type="entry name" value="DUAL SPECIFICITY PROTEIN PHOSPHATASE 12"/>
    <property type="match status" value="1"/>
</dbReference>
<evidence type="ECO:0000256" key="8">
    <source>
        <dbReference type="ARBA" id="ARBA00047761"/>
    </source>
</evidence>
<name>A0A1S3JIV5_LINAN</name>
<dbReference type="FunFam" id="3.90.190.10:FF:000056">
    <property type="entry name" value="Dual specificity phosphatase 12"/>
    <property type="match status" value="1"/>
</dbReference>
<evidence type="ECO:0000256" key="9">
    <source>
        <dbReference type="ARBA" id="ARBA00048336"/>
    </source>
</evidence>
<dbReference type="Proteomes" id="UP000085678">
    <property type="component" value="Unplaced"/>
</dbReference>
<dbReference type="InterPro" id="IPR016130">
    <property type="entry name" value="Tyr_Pase_AS"/>
</dbReference>
<dbReference type="OrthoDB" id="2017893at2759"/>
<dbReference type="Gene3D" id="3.90.190.10">
    <property type="entry name" value="Protein tyrosine phosphatase superfamily"/>
    <property type="match status" value="1"/>
</dbReference>
<dbReference type="PROSITE" id="PS00383">
    <property type="entry name" value="TYR_PHOSPHATASE_1"/>
    <property type="match status" value="1"/>
</dbReference>
<dbReference type="InterPro" id="IPR000340">
    <property type="entry name" value="Dual-sp_phosphatase_cat-dom"/>
</dbReference>
<evidence type="ECO:0000256" key="2">
    <source>
        <dbReference type="ARBA" id="ARBA00004496"/>
    </source>
</evidence>
<dbReference type="PROSITE" id="PS50056">
    <property type="entry name" value="TYR_PHOSPHATASE_2"/>
    <property type="match status" value="1"/>
</dbReference>
<comment type="catalytic activity">
    <reaction evidence="9">
        <text>O-phospho-L-threonyl-[protein] + H2O = L-threonyl-[protein] + phosphate</text>
        <dbReference type="Rhea" id="RHEA:47004"/>
        <dbReference type="Rhea" id="RHEA-COMP:11060"/>
        <dbReference type="Rhea" id="RHEA-COMP:11605"/>
        <dbReference type="ChEBI" id="CHEBI:15377"/>
        <dbReference type="ChEBI" id="CHEBI:30013"/>
        <dbReference type="ChEBI" id="CHEBI:43474"/>
        <dbReference type="ChEBI" id="CHEBI:61977"/>
        <dbReference type="EC" id="3.1.3.16"/>
    </reaction>
</comment>
<keyword evidence="6" id="KW-0904">Protein phosphatase</keyword>
<dbReference type="PIRSF" id="PIRSF000941">
    <property type="entry name" value="DUSP12"/>
    <property type="match status" value="1"/>
</dbReference>
<dbReference type="GO" id="GO:0005634">
    <property type="term" value="C:nucleus"/>
    <property type="evidence" value="ECO:0007669"/>
    <property type="project" value="UniProtKB-SubCell"/>
</dbReference>
<dbReference type="InterPro" id="IPR029021">
    <property type="entry name" value="Prot-tyrosine_phosphatase-like"/>
</dbReference>
<dbReference type="GeneID" id="106173653"/>
<dbReference type="PANTHER" id="PTHR45848">
    <property type="entry name" value="DUAL SPECIFICITY PROTEIN PHOSPHATASE 12 FAMILY MEMBER"/>
    <property type="match status" value="1"/>
</dbReference>
<evidence type="ECO:0000256" key="3">
    <source>
        <dbReference type="ARBA" id="ARBA00008601"/>
    </source>
</evidence>
<dbReference type="GO" id="GO:0008138">
    <property type="term" value="F:protein tyrosine/serine/threonine phosphatase activity"/>
    <property type="evidence" value="ECO:0007669"/>
    <property type="project" value="InterPro"/>
</dbReference>
<comment type="subcellular location">
    <subcellularLocation>
        <location evidence="2">Cytoplasm</location>
    </subcellularLocation>
    <subcellularLocation>
        <location evidence="1">Nucleus</location>
    </subcellularLocation>
</comment>
<dbReference type="PROSITE" id="PS50054">
    <property type="entry name" value="TYR_PHOSPHATASE_DUAL"/>
    <property type="match status" value="1"/>
</dbReference>
<dbReference type="KEGG" id="lak:106173653"/>
<comment type="catalytic activity">
    <reaction evidence="8">
        <text>O-phospho-L-seryl-[protein] + H2O = L-seryl-[protein] + phosphate</text>
        <dbReference type="Rhea" id="RHEA:20629"/>
        <dbReference type="Rhea" id="RHEA-COMP:9863"/>
        <dbReference type="Rhea" id="RHEA-COMP:11604"/>
        <dbReference type="ChEBI" id="CHEBI:15377"/>
        <dbReference type="ChEBI" id="CHEBI:29999"/>
        <dbReference type="ChEBI" id="CHEBI:43474"/>
        <dbReference type="ChEBI" id="CHEBI:83421"/>
        <dbReference type="EC" id="3.1.3.16"/>
    </reaction>
</comment>
<dbReference type="SUPFAM" id="SSF52799">
    <property type="entry name" value="(Phosphotyrosine protein) phosphatases II"/>
    <property type="match status" value="1"/>
</dbReference>
<dbReference type="Pfam" id="PF00782">
    <property type="entry name" value="DSPc"/>
    <property type="match status" value="1"/>
</dbReference>
<organism evidence="14 15">
    <name type="scientific">Lingula anatina</name>
    <name type="common">Brachiopod</name>
    <name type="synonym">Lingula unguis</name>
    <dbReference type="NCBI Taxonomy" id="7574"/>
    <lineage>
        <taxon>Eukaryota</taxon>
        <taxon>Metazoa</taxon>
        <taxon>Spiralia</taxon>
        <taxon>Lophotrochozoa</taxon>
        <taxon>Brachiopoda</taxon>
        <taxon>Linguliformea</taxon>
        <taxon>Lingulata</taxon>
        <taxon>Lingulida</taxon>
        <taxon>Linguloidea</taxon>
        <taxon>Lingulidae</taxon>
        <taxon>Lingula</taxon>
    </lineage>
</organism>
<evidence type="ECO:0000256" key="6">
    <source>
        <dbReference type="ARBA" id="ARBA00022912"/>
    </source>
</evidence>
<evidence type="ECO:0000256" key="7">
    <source>
        <dbReference type="ARBA" id="ARBA00023242"/>
    </source>
</evidence>
<feature type="domain" description="Tyrosine-protein phosphatase" evidence="12">
    <location>
        <begin position="2"/>
        <end position="143"/>
    </location>
</feature>
<dbReference type="FunCoup" id="A0A1S3JIV5">
    <property type="interactions" value="2463"/>
</dbReference>
<evidence type="ECO:0000256" key="5">
    <source>
        <dbReference type="ARBA" id="ARBA00022801"/>
    </source>
</evidence>
<dbReference type="InterPro" id="IPR020422">
    <property type="entry name" value="TYR_PHOSPHATASE_DUAL_dom"/>
</dbReference>
<sequence>MGDLARVDINLYIGSRDDASDTETLQQKEVTHILTIDVKPLPTTQQMTFQCKFIHALDDPETDLLSYFEECIQFIEDGVKMGGVLVHCAAGVSRSATITAAYLMRKHNIGVEEALGKIEEKRHVGPNPGFMQQLHLFEEMGSRLDQKHPKYKIYFWNKLSARVQAARSLEDINADTLEPDPSVGGTGGETVYRCKKCRRILFKQTSFLSHSEGTGEAAFDWRRDSIKHDGSHSSSDEKETMCSQSYFIEPVQWMSDCISSLEGKLSCPKCNAKLGSFNWAGERCPCGAWITPAFHIQIQKVDKSSPRSLPVTVPPQCRTTANQTTLT</sequence>
<comment type="catalytic activity">
    <reaction evidence="10">
        <text>O-phospho-L-tyrosyl-[protein] + H2O = L-tyrosyl-[protein] + phosphate</text>
        <dbReference type="Rhea" id="RHEA:10684"/>
        <dbReference type="Rhea" id="RHEA-COMP:10136"/>
        <dbReference type="Rhea" id="RHEA-COMP:20101"/>
        <dbReference type="ChEBI" id="CHEBI:15377"/>
        <dbReference type="ChEBI" id="CHEBI:43474"/>
        <dbReference type="ChEBI" id="CHEBI:46858"/>
        <dbReference type="ChEBI" id="CHEBI:61978"/>
        <dbReference type="EC" id="3.1.3.48"/>
    </reaction>
</comment>
<evidence type="ECO:0000313" key="15">
    <source>
        <dbReference type="RefSeq" id="XP_013410303.1"/>
    </source>
</evidence>
<protein>
    <submittedName>
        <fullName evidence="15">Dual specificity protein phosphatase 12</fullName>
    </submittedName>
</protein>
<keyword evidence="5" id="KW-0378">Hydrolase</keyword>
<dbReference type="AlphaFoldDB" id="A0A1S3JIV5"/>
<proteinExistence type="inferred from homology"/>